<accession>A0A523W1B0</accession>
<dbReference type="EMBL" id="SOIZ01000282">
    <property type="protein sequence ID" value="TET60810.1"/>
    <property type="molecule type" value="Genomic_DNA"/>
</dbReference>
<dbReference type="NCBIfam" id="NF009381">
    <property type="entry name" value="PRK12740.1-5"/>
    <property type="match status" value="1"/>
</dbReference>
<dbReference type="InterPro" id="IPR009022">
    <property type="entry name" value="EFG_III"/>
</dbReference>
<dbReference type="InterPro" id="IPR005517">
    <property type="entry name" value="Transl_elong_EFG/EF2_IV"/>
</dbReference>
<dbReference type="PROSITE" id="PS51722">
    <property type="entry name" value="G_TR_2"/>
    <property type="match status" value="1"/>
</dbReference>
<keyword evidence="4" id="KW-0251">Elongation factor</keyword>
<dbReference type="Gene3D" id="2.40.30.10">
    <property type="entry name" value="Translation factors"/>
    <property type="match status" value="1"/>
</dbReference>
<dbReference type="InterPro" id="IPR009000">
    <property type="entry name" value="Transl_B-barrel_sf"/>
</dbReference>
<dbReference type="Pfam" id="PF00009">
    <property type="entry name" value="GTP_EFTU"/>
    <property type="match status" value="1"/>
</dbReference>
<evidence type="ECO:0000256" key="2">
    <source>
        <dbReference type="ARBA" id="ARBA00023134"/>
    </source>
</evidence>
<dbReference type="SUPFAM" id="SSF54211">
    <property type="entry name" value="Ribosomal protein S5 domain 2-like"/>
    <property type="match status" value="1"/>
</dbReference>
<dbReference type="InterPro" id="IPR047872">
    <property type="entry name" value="EFG_IV"/>
</dbReference>
<dbReference type="NCBIfam" id="NF009891">
    <property type="entry name" value="PRK13351.1-1"/>
    <property type="match status" value="1"/>
</dbReference>
<dbReference type="CDD" id="cd01434">
    <property type="entry name" value="EFG_mtEFG1_IV"/>
    <property type="match status" value="1"/>
</dbReference>
<dbReference type="GO" id="GO:0032790">
    <property type="term" value="P:ribosome disassembly"/>
    <property type="evidence" value="ECO:0007669"/>
    <property type="project" value="TreeGrafter"/>
</dbReference>
<dbReference type="Gene3D" id="3.40.50.300">
    <property type="entry name" value="P-loop containing nucleotide triphosphate hydrolases"/>
    <property type="match status" value="1"/>
</dbReference>
<dbReference type="Gene3D" id="3.30.70.870">
    <property type="entry name" value="Elongation Factor G (Translational Gtpase), domain 3"/>
    <property type="match status" value="1"/>
</dbReference>
<keyword evidence="2" id="KW-0342">GTP-binding</keyword>
<keyword evidence="4" id="KW-0648">Protein biosynthesis</keyword>
<dbReference type="SMART" id="SM00838">
    <property type="entry name" value="EFG_C"/>
    <property type="match status" value="1"/>
</dbReference>
<comment type="caution">
    <text evidence="4">The sequence shown here is derived from an EMBL/GenBank/DDBJ whole genome shotgun (WGS) entry which is preliminary data.</text>
</comment>
<dbReference type="InterPro" id="IPR035647">
    <property type="entry name" value="EFG_III/V"/>
</dbReference>
<proteinExistence type="predicted"/>
<dbReference type="CDD" id="cd04088">
    <property type="entry name" value="EFG_mtEFG_II"/>
    <property type="match status" value="1"/>
</dbReference>
<dbReference type="InterPro" id="IPR035649">
    <property type="entry name" value="EFG_V"/>
</dbReference>
<dbReference type="Proteomes" id="UP000319130">
    <property type="component" value="Unassembled WGS sequence"/>
</dbReference>
<dbReference type="CDD" id="cd03713">
    <property type="entry name" value="EFG_mtEFG_C"/>
    <property type="match status" value="1"/>
</dbReference>
<keyword evidence="1" id="KW-0547">Nucleotide-binding</keyword>
<dbReference type="InterPro" id="IPR053905">
    <property type="entry name" value="EF-G-like_DII"/>
</dbReference>
<dbReference type="InterPro" id="IPR014721">
    <property type="entry name" value="Ribsml_uS5_D2-typ_fold_subgr"/>
</dbReference>
<dbReference type="PANTHER" id="PTHR43261">
    <property type="entry name" value="TRANSLATION ELONGATION FACTOR G-RELATED"/>
    <property type="match status" value="1"/>
</dbReference>
<sequence>MSGSVENLRNIALVGGQGMGKTSLAEAILFQAKIVSRMGSVEQGSTVSDYDAVEKERRFSVNPSLLSLSWQDRKINVIDCPGFPDFIEKTIPVLRVVESALFVISPLSEGGGETQRAREYILRERVPCCVFVNKLDEAKVDLRALVNDIEKKFGLPCVPLQIPLVQDGNLAGVVDLIRLKGVLYEEGKSSEIEVPEGVSETEEYRRKLLETVAETDDALIEKYLEEEDLEEGEIKKGLRDGFARRAFVPLVCGSATGSVGIDLLLDLMVEFFPSPLSKSPVKGSSPREEGEVERKIDPGEALSVFVFQALSETHLGEMNVFKVFSGTLSSGSTVHNSSKGKEEKIGQLCLLQGSSRSEISEVSAGDIGAVAKLRDTDTADTFSQKNKPIVFAPFDFSEPASSLALKPKQEKDEQKMSTALARLVKVDPLLKVSVDRESGQTILSGTGEVHLEVAIERLRRDFNVEVETAEPQIPYRETILVASEAQGRHKKQSGGRGQYGDVWLRIKPLPRGEGIEFVTKIKGGVVPSRFIPAVKKGVTKATKKGVLASYPLVDVEVTLFDGTYHPVDSSDIAFQIAGAMGLKKAVEQAKAILLEPILELEVQVPEEFLGETNGDLNSRRGRILEVEHFEGGGRIKASVPQAEVHNYSAVLRSITQGRGTFTRRFSHYEKVPDEITQKIISQAKEAKQK</sequence>
<dbReference type="Pfam" id="PF00679">
    <property type="entry name" value="EFG_C"/>
    <property type="match status" value="1"/>
</dbReference>
<dbReference type="CDD" id="cd16262">
    <property type="entry name" value="EFG_III"/>
    <property type="match status" value="1"/>
</dbReference>
<evidence type="ECO:0000313" key="4">
    <source>
        <dbReference type="EMBL" id="TET60810.1"/>
    </source>
</evidence>
<dbReference type="InterPro" id="IPR027417">
    <property type="entry name" value="P-loop_NTPase"/>
</dbReference>
<dbReference type="InterPro" id="IPR000640">
    <property type="entry name" value="EFG_V-like"/>
</dbReference>
<dbReference type="InterPro" id="IPR020568">
    <property type="entry name" value="Ribosomal_Su5_D2-typ_SF"/>
</dbReference>
<protein>
    <submittedName>
        <fullName evidence="4">Elongation factor G</fullName>
    </submittedName>
</protein>
<dbReference type="PANTHER" id="PTHR43261:SF6">
    <property type="entry name" value="ELONGATION FACTOR G-LIKE PROTEIN"/>
    <property type="match status" value="1"/>
</dbReference>
<dbReference type="InterPro" id="IPR041095">
    <property type="entry name" value="EFG_II"/>
</dbReference>
<dbReference type="Pfam" id="PF03764">
    <property type="entry name" value="EFG_IV"/>
    <property type="match status" value="1"/>
</dbReference>
<dbReference type="Gene3D" id="3.30.70.240">
    <property type="match status" value="1"/>
</dbReference>
<dbReference type="SUPFAM" id="SSF52540">
    <property type="entry name" value="P-loop containing nucleoside triphosphate hydrolases"/>
    <property type="match status" value="1"/>
</dbReference>
<feature type="domain" description="Tr-type G" evidence="3">
    <location>
        <begin position="6"/>
        <end position="276"/>
    </location>
</feature>
<dbReference type="NCBIfam" id="NF009379">
    <property type="entry name" value="PRK12740.1-3"/>
    <property type="match status" value="1"/>
</dbReference>
<name>A0A523W1B0_UNCAE</name>
<dbReference type="SMART" id="SM00889">
    <property type="entry name" value="EFG_IV"/>
    <property type="match status" value="1"/>
</dbReference>
<dbReference type="Pfam" id="PF14492">
    <property type="entry name" value="EFG_III"/>
    <property type="match status" value="1"/>
</dbReference>
<dbReference type="GO" id="GO:0003924">
    <property type="term" value="F:GTPase activity"/>
    <property type="evidence" value="ECO:0007669"/>
    <property type="project" value="InterPro"/>
</dbReference>
<organism evidence="4 5">
    <name type="scientific">Aerophobetes bacterium</name>
    <dbReference type="NCBI Taxonomy" id="2030807"/>
    <lineage>
        <taxon>Bacteria</taxon>
        <taxon>Candidatus Aerophobota</taxon>
    </lineage>
</organism>
<dbReference type="AlphaFoldDB" id="A0A523W1B0"/>
<dbReference type="Pfam" id="PF22042">
    <property type="entry name" value="EF-G_D2"/>
    <property type="match status" value="1"/>
</dbReference>
<evidence type="ECO:0000259" key="3">
    <source>
        <dbReference type="PROSITE" id="PS51722"/>
    </source>
</evidence>
<dbReference type="FunFam" id="3.30.70.870:FF:000002">
    <property type="entry name" value="Translation elongation factor 2"/>
    <property type="match status" value="1"/>
</dbReference>
<dbReference type="Gene3D" id="3.30.230.10">
    <property type="match status" value="1"/>
</dbReference>
<reference evidence="4 5" key="1">
    <citation type="submission" date="2019-03" db="EMBL/GenBank/DDBJ databases">
        <title>Metabolic potential of uncultured bacteria and archaea associated with petroleum seepage in deep-sea sediments.</title>
        <authorList>
            <person name="Dong X."/>
            <person name="Hubert C."/>
        </authorList>
    </citation>
    <scope>NUCLEOTIDE SEQUENCE [LARGE SCALE GENOMIC DNA]</scope>
    <source>
        <strain evidence="4">E29_bin52</strain>
    </source>
</reference>
<dbReference type="GO" id="GO:0005525">
    <property type="term" value="F:GTP binding"/>
    <property type="evidence" value="ECO:0007669"/>
    <property type="project" value="UniProtKB-KW"/>
</dbReference>
<evidence type="ECO:0000256" key="1">
    <source>
        <dbReference type="ARBA" id="ARBA00022741"/>
    </source>
</evidence>
<dbReference type="FunFam" id="3.30.230.10:FF:000003">
    <property type="entry name" value="Elongation factor G"/>
    <property type="match status" value="1"/>
</dbReference>
<dbReference type="InterPro" id="IPR000795">
    <property type="entry name" value="T_Tr_GTP-bd_dom"/>
</dbReference>
<dbReference type="FunFam" id="3.30.70.240:FF:000001">
    <property type="entry name" value="Elongation factor G"/>
    <property type="match status" value="1"/>
</dbReference>
<dbReference type="SUPFAM" id="SSF50447">
    <property type="entry name" value="Translation proteins"/>
    <property type="match status" value="1"/>
</dbReference>
<dbReference type="SUPFAM" id="SSF54980">
    <property type="entry name" value="EF-G C-terminal domain-like"/>
    <property type="match status" value="2"/>
</dbReference>
<gene>
    <name evidence="4" type="ORF">E3J48_06315</name>
</gene>
<evidence type="ECO:0000313" key="5">
    <source>
        <dbReference type="Proteomes" id="UP000319130"/>
    </source>
</evidence>
<dbReference type="GO" id="GO:0003746">
    <property type="term" value="F:translation elongation factor activity"/>
    <property type="evidence" value="ECO:0007669"/>
    <property type="project" value="UniProtKB-KW"/>
</dbReference>